<evidence type="ECO:0000313" key="6">
    <source>
        <dbReference type="EMBL" id="RFA38485.1"/>
    </source>
</evidence>
<comment type="pathway">
    <text evidence="5">Nitrogen metabolism; (S)-allantoin degradation.</text>
</comment>
<evidence type="ECO:0000256" key="2">
    <source>
        <dbReference type="ARBA" id="ARBA00022631"/>
    </source>
</evidence>
<evidence type="ECO:0000313" key="7">
    <source>
        <dbReference type="Proteomes" id="UP000256763"/>
    </source>
</evidence>
<evidence type="ECO:0000256" key="4">
    <source>
        <dbReference type="ARBA" id="ARBA00047684"/>
    </source>
</evidence>
<dbReference type="AlphaFoldDB" id="A0A3E0WZY6"/>
<dbReference type="EMBL" id="NFZW01000003">
    <property type="protein sequence ID" value="RFA38485.1"/>
    <property type="molecule type" value="Genomic_DNA"/>
</dbReference>
<keyword evidence="2 5" id="KW-0659">Purine metabolism</keyword>
<evidence type="ECO:0000256" key="1">
    <source>
        <dbReference type="ARBA" id="ARBA00011738"/>
    </source>
</evidence>
<comment type="similarity">
    <text evidence="5">Belongs to the ureidoglycolate lyase family.</text>
</comment>
<dbReference type="GO" id="GO:0004848">
    <property type="term" value="F:ureidoglycolate hydrolase activity"/>
    <property type="evidence" value="ECO:0007669"/>
    <property type="project" value="InterPro"/>
</dbReference>
<reference evidence="7" key="1">
    <citation type="submission" date="2017-05" db="EMBL/GenBank/DDBJ databases">
        <authorList>
            <person name="Sharma S."/>
            <person name="Sidhu C."/>
            <person name="Pinnaka A.K."/>
        </authorList>
    </citation>
    <scope>NUCLEOTIDE SEQUENCE [LARGE SCALE GENOMIC DNA]</scope>
    <source>
        <strain evidence="7">AK93</strain>
    </source>
</reference>
<dbReference type="InterPro" id="IPR024060">
    <property type="entry name" value="Ureidoglycolate_lyase_dom_sf"/>
</dbReference>
<dbReference type="Gene3D" id="2.60.120.480">
    <property type="entry name" value="Ureidoglycolate hydrolase"/>
    <property type="match status" value="1"/>
</dbReference>
<proteinExistence type="inferred from homology"/>
<keyword evidence="3 5" id="KW-0456">Lyase</keyword>
<dbReference type="PANTHER" id="PTHR21221">
    <property type="entry name" value="UREIDOGLYCOLATE HYDROLASE"/>
    <property type="match status" value="1"/>
</dbReference>
<sequence>MIRLNIEPLTRAAFAPFGEVIDTEQREHFLINNGNCRRYHRLASVETAAGGHAVISVFRARAATFPLALSLVERHPLGSQAFIPLNKQAFLVVVAPPGQPPAPEQLRCFLARGGQGVNYYAGTWHHPLLALTSDDDFLVVDRDGEGPNCEEHPLPQVWLEKPPHGV</sequence>
<comment type="subunit">
    <text evidence="1 5">Homodimer.</text>
</comment>
<dbReference type="UniPathway" id="UPA00395"/>
<comment type="caution">
    <text evidence="6">The sequence shown here is derived from an EMBL/GenBank/DDBJ whole genome shotgun (WGS) entry which is preliminary data.</text>
</comment>
<dbReference type="Proteomes" id="UP000256763">
    <property type="component" value="Unassembled WGS sequence"/>
</dbReference>
<comment type="function">
    <text evidence="5">Catalyzes the catabolism of the allantoin degradation intermediate (S)-ureidoglycolate, generating urea and glyoxylate. Involved in the utilization of allantoin as nitrogen source.</text>
</comment>
<dbReference type="GO" id="GO:0006145">
    <property type="term" value="P:purine nucleobase catabolic process"/>
    <property type="evidence" value="ECO:0007669"/>
    <property type="project" value="UniProtKB-UniRule"/>
</dbReference>
<dbReference type="InterPro" id="IPR023525">
    <property type="entry name" value="Ureidogly_lyase_bac"/>
</dbReference>
<dbReference type="SUPFAM" id="SSF51182">
    <property type="entry name" value="RmlC-like cupins"/>
    <property type="match status" value="1"/>
</dbReference>
<evidence type="ECO:0000256" key="5">
    <source>
        <dbReference type="HAMAP-Rule" id="MF_00616"/>
    </source>
</evidence>
<keyword evidence="7" id="KW-1185">Reference proteome</keyword>
<evidence type="ECO:0000256" key="3">
    <source>
        <dbReference type="ARBA" id="ARBA00023239"/>
    </source>
</evidence>
<organism evidence="6 7">
    <name type="scientific">Alkalilimnicola ehrlichii</name>
    <dbReference type="NCBI Taxonomy" id="351052"/>
    <lineage>
        <taxon>Bacteria</taxon>
        <taxon>Pseudomonadati</taxon>
        <taxon>Pseudomonadota</taxon>
        <taxon>Gammaproteobacteria</taxon>
        <taxon>Chromatiales</taxon>
        <taxon>Ectothiorhodospiraceae</taxon>
        <taxon>Alkalilimnicola</taxon>
    </lineage>
</organism>
<dbReference type="OrthoDB" id="9804602at2"/>
<dbReference type="InterPro" id="IPR007247">
    <property type="entry name" value="Ureidogly_lyase"/>
</dbReference>
<dbReference type="GO" id="GO:0050385">
    <property type="term" value="F:ureidoglycolate lyase activity"/>
    <property type="evidence" value="ECO:0007669"/>
    <property type="project" value="UniProtKB-UniRule"/>
</dbReference>
<gene>
    <name evidence="5" type="primary">allA</name>
    <name evidence="6" type="ORF">CAL65_03780</name>
</gene>
<protein>
    <recommendedName>
        <fullName evidence="5">Ureidoglycolate lyase</fullName>
        <ecNumber evidence="5">4.3.2.3</ecNumber>
    </recommendedName>
    <alternativeName>
        <fullName evidence="5">Ureidoglycolatase</fullName>
    </alternativeName>
</protein>
<comment type="catalytic activity">
    <reaction evidence="4 5">
        <text>(S)-ureidoglycolate = urea + glyoxylate</text>
        <dbReference type="Rhea" id="RHEA:11304"/>
        <dbReference type="ChEBI" id="CHEBI:16199"/>
        <dbReference type="ChEBI" id="CHEBI:36655"/>
        <dbReference type="ChEBI" id="CHEBI:57296"/>
        <dbReference type="EC" id="4.3.2.3"/>
    </reaction>
</comment>
<dbReference type="CDD" id="cd20298">
    <property type="entry name" value="cupin_UAH"/>
    <property type="match status" value="1"/>
</dbReference>
<dbReference type="PANTHER" id="PTHR21221:SF1">
    <property type="entry name" value="UREIDOGLYCOLATE LYASE"/>
    <property type="match status" value="1"/>
</dbReference>
<dbReference type="PIRSF" id="PIRSF017306">
    <property type="entry name" value="Ureidogly_hydro"/>
    <property type="match status" value="1"/>
</dbReference>
<dbReference type="RefSeq" id="WP_116304203.1">
    <property type="nucleotide sequence ID" value="NZ_NFZV01000045.1"/>
</dbReference>
<dbReference type="InterPro" id="IPR011051">
    <property type="entry name" value="RmlC_Cupin_sf"/>
</dbReference>
<comment type="cofactor">
    <cofactor evidence="5">
        <name>Ni(2+)</name>
        <dbReference type="ChEBI" id="CHEBI:49786"/>
    </cofactor>
</comment>
<dbReference type="EC" id="4.3.2.3" evidence="5"/>
<dbReference type="NCBIfam" id="NF009932">
    <property type="entry name" value="PRK13395.1"/>
    <property type="match status" value="1"/>
</dbReference>
<name>A0A3E0WZY6_9GAMM</name>
<dbReference type="GO" id="GO:0000256">
    <property type="term" value="P:allantoin catabolic process"/>
    <property type="evidence" value="ECO:0007669"/>
    <property type="project" value="UniProtKB-UniRule"/>
</dbReference>
<dbReference type="Pfam" id="PF04115">
    <property type="entry name" value="Ureidogly_lyase"/>
    <property type="match status" value="1"/>
</dbReference>
<accession>A0A3E0WZY6</accession>
<dbReference type="HAMAP" id="MF_00616">
    <property type="entry name" value="Ureidogly_lyase"/>
    <property type="match status" value="1"/>
</dbReference>
<dbReference type="InterPro" id="IPR047233">
    <property type="entry name" value="UAH_cupin"/>
</dbReference>